<keyword evidence="3 5" id="KW-0238">DNA-binding</keyword>
<dbReference type="Gene3D" id="1.10.443.10">
    <property type="entry name" value="Intergrase catalytic core"/>
    <property type="match status" value="1"/>
</dbReference>
<feature type="domain" description="Tyr recombinase" evidence="6">
    <location>
        <begin position="222"/>
        <end position="395"/>
    </location>
</feature>
<dbReference type="CDD" id="cd00801">
    <property type="entry name" value="INT_P4_C"/>
    <property type="match status" value="1"/>
</dbReference>
<dbReference type="Proteomes" id="UP001320898">
    <property type="component" value="Unassembled WGS sequence"/>
</dbReference>
<dbReference type="InterPro" id="IPR011010">
    <property type="entry name" value="DNA_brk_join_enz"/>
</dbReference>
<dbReference type="InterPro" id="IPR044068">
    <property type="entry name" value="CB"/>
</dbReference>
<name>A0AAW5QTR3_9HYPH</name>
<dbReference type="AlphaFoldDB" id="A0AAW5QTR3"/>
<evidence type="ECO:0000256" key="4">
    <source>
        <dbReference type="ARBA" id="ARBA00023172"/>
    </source>
</evidence>
<dbReference type="InterPro" id="IPR025166">
    <property type="entry name" value="Integrase_DNA_bind_dom"/>
</dbReference>
<dbReference type="GO" id="GO:0003677">
    <property type="term" value="F:DNA binding"/>
    <property type="evidence" value="ECO:0007669"/>
    <property type="project" value="UniProtKB-UniRule"/>
</dbReference>
<sequence>MGAVNKLSATQVRNLSEPGMYGDGAGLWLQVTAGANGPAKSWLFRYMVNGKARAMGLGRVSLVSNDGGVSLADAREQRHRYHAMIREGRDPIDERKASKEAARAEAAKMLKFSEAAERYIKAHKAGWKNAKHGDQWENTLRDYAYPVIGSLSVASIETPHVLKILEPIWTEKTETASRVRGRIERILDWAKVQRYRDGENPARWKGHLENLLPKRSAVRPVRHHPAMPYQDVPAFMQKLNANGSLSAKALALTIHTALRTGEVVGARWPEIDLKAKVWTVPADRMKMKREHRVPLSDAAIAILESLPREAGTDYVLPGARRGRPISTAAMSKALKTIDGDAYTVHGFRSSFRDWAAETTNYQNHVVEMALAHVVGDKVEKAYRRGALLEQRARLMRDWSRYCETPNAAKQGDNVVTIGEARA</sequence>
<dbReference type="PROSITE" id="PS51900">
    <property type="entry name" value="CB"/>
    <property type="match status" value="1"/>
</dbReference>
<dbReference type="InterPro" id="IPR050808">
    <property type="entry name" value="Phage_Integrase"/>
</dbReference>
<evidence type="ECO:0000256" key="3">
    <source>
        <dbReference type="ARBA" id="ARBA00023125"/>
    </source>
</evidence>
<comment type="similarity">
    <text evidence="1">Belongs to the 'phage' integrase family.</text>
</comment>
<dbReference type="Pfam" id="PF22022">
    <property type="entry name" value="Phage_int_M"/>
    <property type="match status" value="1"/>
</dbReference>
<dbReference type="GO" id="GO:0015074">
    <property type="term" value="P:DNA integration"/>
    <property type="evidence" value="ECO:0007669"/>
    <property type="project" value="UniProtKB-KW"/>
</dbReference>
<organism evidence="8 9">
    <name type="scientific">Microbaculum marinisediminis</name>
    <dbReference type="NCBI Taxonomy" id="2931392"/>
    <lineage>
        <taxon>Bacteria</taxon>
        <taxon>Pseudomonadati</taxon>
        <taxon>Pseudomonadota</taxon>
        <taxon>Alphaproteobacteria</taxon>
        <taxon>Hyphomicrobiales</taxon>
        <taxon>Tepidamorphaceae</taxon>
        <taxon>Microbaculum</taxon>
    </lineage>
</organism>
<accession>A0AAW5QTR3</accession>
<comment type="caution">
    <text evidence="8">The sequence shown here is derived from an EMBL/GenBank/DDBJ whole genome shotgun (WGS) entry which is preliminary data.</text>
</comment>
<dbReference type="RefSeq" id="WP_261614447.1">
    <property type="nucleotide sequence ID" value="NZ_JALIDZ010000002.1"/>
</dbReference>
<proteinExistence type="inferred from homology"/>
<dbReference type="Gene3D" id="3.30.160.390">
    <property type="entry name" value="Integrase, DNA-binding domain"/>
    <property type="match status" value="1"/>
</dbReference>
<dbReference type="PANTHER" id="PTHR30629">
    <property type="entry name" value="PROPHAGE INTEGRASE"/>
    <property type="match status" value="1"/>
</dbReference>
<evidence type="ECO:0000313" key="8">
    <source>
        <dbReference type="EMBL" id="MCT8970869.1"/>
    </source>
</evidence>
<dbReference type="PANTHER" id="PTHR30629:SF2">
    <property type="entry name" value="PROPHAGE INTEGRASE INTS-RELATED"/>
    <property type="match status" value="1"/>
</dbReference>
<reference evidence="8 9" key="1">
    <citation type="submission" date="2022-04" db="EMBL/GenBank/DDBJ databases">
        <authorList>
            <person name="Ye Y.-Q."/>
            <person name="Du Z.-J."/>
        </authorList>
    </citation>
    <scope>NUCLEOTIDE SEQUENCE [LARGE SCALE GENOMIC DNA]</scope>
    <source>
        <strain evidence="8 9">A6E488</strain>
    </source>
</reference>
<evidence type="ECO:0000259" key="7">
    <source>
        <dbReference type="PROSITE" id="PS51900"/>
    </source>
</evidence>
<keyword evidence="4" id="KW-0233">DNA recombination</keyword>
<dbReference type="InterPro" id="IPR038488">
    <property type="entry name" value="Integrase_DNA-bd_sf"/>
</dbReference>
<evidence type="ECO:0000259" key="6">
    <source>
        <dbReference type="PROSITE" id="PS51898"/>
    </source>
</evidence>
<dbReference type="InterPro" id="IPR002104">
    <property type="entry name" value="Integrase_catalytic"/>
</dbReference>
<feature type="domain" description="Core-binding (CB)" evidence="7">
    <location>
        <begin position="110"/>
        <end position="191"/>
    </location>
</feature>
<dbReference type="Gene3D" id="1.10.150.130">
    <property type="match status" value="1"/>
</dbReference>
<keyword evidence="2" id="KW-0229">DNA integration</keyword>
<dbReference type="Pfam" id="PF13356">
    <property type="entry name" value="Arm-DNA-bind_3"/>
    <property type="match status" value="1"/>
</dbReference>
<dbReference type="GO" id="GO:0006310">
    <property type="term" value="P:DNA recombination"/>
    <property type="evidence" value="ECO:0007669"/>
    <property type="project" value="UniProtKB-KW"/>
</dbReference>
<protein>
    <submittedName>
        <fullName evidence="8">Tyrosine-type recombinase/integrase</fullName>
    </submittedName>
</protein>
<keyword evidence="9" id="KW-1185">Reference proteome</keyword>
<dbReference type="InterPro" id="IPR013762">
    <property type="entry name" value="Integrase-like_cat_sf"/>
</dbReference>
<dbReference type="Pfam" id="PF00589">
    <property type="entry name" value="Phage_integrase"/>
    <property type="match status" value="1"/>
</dbReference>
<dbReference type="SUPFAM" id="SSF56349">
    <property type="entry name" value="DNA breaking-rejoining enzymes"/>
    <property type="match status" value="1"/>
</dbReference>
<gene>
    <name evidence="8" type="ORF">MUB46_03255</name>
</gene>
<evidence type="ECO:0000256" key="1">
    <source>
        <dbReference type="ARBA" id="ARBA00008857"/>
    </source>
</evidence>
<dbReference type="PROSITE" id="PS51898">
    <property type="entry name" value="TYR_RECOMBINASE"/>
    <property type="match status" value="1"/>
</dbReference>
<dbReference type="InterPro" id="IPR010998">
    <property type="entry name" value="Integrase_recombinase_N"/>
</dbReference>
<dbReference type="InterPro" id="IPR053876">
    <property type="entry name" value="Phage_int_M"/>
</dbReference>
<evidence type="ECO:0000256" key="5">
    <source>
        <dbReference type="PROSITE-ProRule" id="PRU01248"/>
    </source>
</evidence>
<evidence type="ECO:0000313" key="9">
    <source>
        <dbReference type="Proteomes" id="UP001320898"/>
    </source>
</evidence>
<dbReference type="EMBL" id="JALIDZ010000002">
    <property type="protein sequence ID" value="MCT8970869.1"/>
    <property type="molecule type" value="Genomic_DNA"/>
</dbReference>
<evidence type="ECO:0000256" key="2">
    <source>
        <dbReference type="ARBA" id="ARBA00022908"/>
    </source>
</evidence>